<dbReference type="Gene3D" id="2.40.40.10">
    <property type="entry name" value="RlpA-like domain"/>
    <property type="match status" value="1"/>
</dbReference>
<evidence type="ECO:0000313" key="5">
    <source>
        <dbReference type="EMBL" id="WFD39702.1"/>
    </source>
</evidence>
<proteinExistence type="predicted"/>
<evidence type="ECO:0000256" key="3">
    <source>
        <dbReference type="SAM" id="SignalP"/>
    </source>
</evidence>
<dbReference type="AlphaFoldDB" id="A0AAF0JAE0"/>
<dbReference type="Proteomes" id="UP001217754">
    <property type="component" value="Chromosome 4"/>
</dbReference>
<reference evidence="5" key="1">
    <citation type="submission" date="2023-03" db="EMBL/GenBank/DDBJ databases">
        <title>Mating type loci evolution in Malassezia.</title>
        <authorList>
            <person name="Coelho M.A."/>
        </authorList>
    </citation>
    <scope>NUCLEOTIDE SEQUENCE</scope>
    <source>
        <strain evidence="5">CBS 9431</strain>
    </source>
</reference>
<feature type="region of interest" description="Disordered" evidence="2">
    <location>
        <begin position="91"/>
        <end position="149"/>
    </location>
</feature>
<evidence type="ECO:0000259" key="4">
    <source>
        <dbReference type="Pfam" id="PF03330"/>
    </source>
</evidence>
<feature type="chain" id="PRO_5042016624" description="RlpA-like protein double-psi beta-barrel domain-containing protein" evidence="3">
    <location>
        <begin position="26"/>
        <end position="238"/>
    </location>
</feature>
<dbReference type="InterPro" id="IPR051477">
    <property type="entry name" value="Expansin_CellWall"/>
</dbReference>
<feature type="compositionally biased region" description="Low complexity" evidence="2">
    <location>
        <begin position="101"/>
        <end position="131"/>
    </location>
</feature>
<keyword evidence="6" id="KW-1185">Reference proteome</keyword>
<dbReference type="PANTHER" id="PTHR31836:SF27">
    <property type="entry name" value="RLPA-LIKE PROTEIN DOUBLE-PSI BETA-BARREL DOMAIN-CONTAINING PROTEIN"/>
    <property type="match status" value="1"/>
</dbReference>
<name>A0AAF0JAE0_9BASI</name>
<dbReference type="RefSeq" id="XP_060122599.1">
    <property type="nucleotide sequence ID" value="XM_060266616.1"/>
</dbReference>
<feature type="signal peptide" evidence="3">
    <location>
        <begin position="1"/>
        <end position="25"/>
    </location>
</feature>
<evidence type="ECO:0000256" key="1">
    <source>
        <dbReference type="ARBA" id="ARBA00022729"/>
    </source>
</evidence>
<keyword evidence="1 3" id="KW-0732">Signal</keyword>
<organism evidence="5 6">
    <name type="scientific">Malassezia japonica</name>
    <dbReference type="NCBI Taxonomy" id="223818"/>
    <lineage>
        <taxon>Eukaryota</taxon>
        <taxon>Fungi</taxon>
        <taxon>Dikarya</taxon>
        <taxon>Basidiomycota</taxon>
        <taxon>Ustilaginomycotina</taxon>
        <taxon>Malasseziomycetes</taxon>
        <taxon>Malasseziales</taxon>
        <taxon>Malasseziaceae</taxon>
        <taxon>Malassezia</taxon>
    </lineage>
</organism>
<dbReference type="PANTHER" id="PTHR31836">
    <property type="match status" value="1"/>
</dbReference>
<dbReference type="EMBL" id="CP119961">
    <property type="protein sequence ID" value="WFD39702.1"/>
    <property type="molecule type" value="Genomic_DNA"/>
</dbReference>
<sequence length="238" mass="24947">MFSLRKVVLVLGAALFAASLVAASASEETLGQRSGMMRRHADAGRLRARDAAADAALRDMYQEFVTKAKREGRQPLSLDDFKERYPKVVKRSQEENPFAQSSSSSGHGHATSTSSSSSSASASASGSSPGGDSDHSGEGTYYQPGMGACGKSSSSSDKIVAIAHSMFDQYSAGGNPNANKVCGKKIKATYQGKSTTVTVVDRCTGCSSNDLDFSPAAFKELASTSKGRLSGVKWSFVN</sequence>
<protein>
    <recommendedName>
        <fullName evidence="4">RlpA-like protein double-psi beta-barrel domain-containing protein</fullName>
    </recommendedName>
</protein>
<evidence type="ECO:0000256" key="2">
    <source>
        <dbReference type="SAM" id="MobiDB-lite"/>
    </source>
</evidence>
<evidence type="ECO:0000313" key="6">
    <source>
        <dbReference type="Proteomes" id="UP001217754"/>
    </source>
</evidence>
<dbReference type="GeneID" id="85226333"/>
<dbReference type="CDD" id="cd22191">
    <property type="entry name" value="DPBB_RlpA_EXP_N-like"/>
    <property type="match status" value="1"/>
</dbReference>
<dbReference type="InterPro" id="IPR036908">
    <property type="entry name" value="RlpA-like_sf"/>
</dbReference>
<accession>A0AAF0JAE0</accession>
<dbReference type="InterPro" id="IPR009009">
    <property type="entry name" value="RlpA-like_DPBB"/>
</dbReference>
<gene>
    <name evidence="5" type="ORF">MJAP1_002682</name>
</gene>
<dbReference type="Pfam" id="PF03330">
    <property type="entry name" value="DPBB_1"/>
    <property type="match status" value="1"/>
</dbReference>
<dbReference type="SUPFAM" id="SSF50685">
    <property type="entry name" value="Barwin-like endoglucanases"/>
    <property type="match status" value="1"/>
</dbReference>
<feature type="domain" description="RlpA-like protein double-psi beta-barrel" evidence="4">
    <location>
        <begin position="179"/>
        <end position="228"/>
    </location>
</feature>